<name>A0A1I5D1C2_9PSEU</name>
<evidence type="ECO:0008006" key="4">
    <source>
        <dbReference type="Google" id="ProtNLM"/>
    </source>
</evidence>
<dbReference type="STRING" id="112413.SAMN05421854_10164"/>
<dbReference type="EMBL" id="FOWC01000001">
    <property type="protein sequence ID" value="SFN93024.1"/>
    <property type="molecule type" value="Genomic_DNA"/>
</dbReference>
<evidence type="ECO:0000313" key="3">
    <source>
        <dbReference type="Proteomes" id="UP000199137"/>
    </source>
</evidence>
<dbReference type="Proteomes" id="UP000199137">
    <property type="component" value="Unassembled WGS sequence"/>
</dbReference>
<accession>A0A1I5D1C2</accession>
<feature type="region of interest" description="Disordered" evidence="1">
    <location>
        <begin position="95"/>
        <end position="114"/>
    </location>
</feature>
<feature type="compositionally biased region" description="Basic and acidic residues" evidence="1">
    <location>
        <begin position="96"/>
        <end position="114"/>
    </location>
</feature>
<sequence length="114" mass="11205">MAAPGSSPGTSAVRIDGAVVGGYAAKVARAADELETAAGEVGSGATTAEAYGEVAAQLGVPESYAHASQALRGQLTAGVAALRSVAAALEQLTTGHAERDADAAERIERAGRIS</sequence>
<reference evidence="2 3" key="1">
    <citation type="submission" date="2016-10" db="EMBL/GenBank/DDBJ databases">
        <authorList>
            <person name="de Groot N.N."/>
        </authorList>
    </citation>
    <scope>NUCLEOTIDE SEQUENCE [LARGE SCALE GENOMIC DNA]</scope>
    <source>
        <strain evidence="2 3">DSM 44637</strain>
    </source>
</reference>
<organism evidence="2 3">
    <name type="scientific">Amycolatopsis rubida</name>
    <dbReference type="NCBI Taxonomy" id="112413"/>
    <lineage>
        <taxon>Bacteria</taxon>
        <taxon>Bacillati</taxon>
        <taxon>Actinomycetota</taxon>
        <taxon>Actinomycetes</taxon>
        <taxon>Pseudonocardiales</taxon>
        <taxon>Pseudonocardiaceae</taxon>
        <taxon>Amycolatopsis</taxon>
    </lineage>
</organism>
<dbReference type="AlphaFoldDB" id="A0A1I5D1C2"/>
<protein>
    <recommendedName>
        <fullName evidence="4">Excreted virulence factor EspC, type VII ESX diderm</fullName>
    </recommendedName>
</protein>
<proteinExistence type="predicted"/>
<evidence type="ECO:0000256" key="1">
    <source>
        <dbReference type="SAM" id="MobiDB-lite"/>
    </source>
</evidence>
<gene>
    <name evidence="2" type="ORF">SAMN05421854_10164</name>
</gene>
<evidence type="ECO:0000313" key="2">
    <source>
        <dbReference type="EMBL" id="SFN93024.1"/>
    </source>
</evidence>